<sequence length="530" mass="59893">MPTGGRQDVRFFEGARNVLITDSRFDIEATQPVRFKGWKEVIAPGAFHNSGERFDPPKCHPRTRKAILEKILSWVRGEIDPEAFIFWLNGSVGVGKSAIGQTIAEICEENGLLLASFFFGRSDPTRNNAEFLITTLAYQIGLSVSQARHRIEQVFAHDPVVHTRSLETQMKKLVIEPLRQAVADQINTPPLIIVDGLDECIDRSMQCKILDIIYQAGHCFRASGIHLVFLVGSRPEQEISLKLESFPMRGVTTHHILGDSNDADDDICHFLEDEFEEIKKTHPLKDSIPLSWPSLYDINSLVWRASGQFLYAHIVIDYTCNIRHHPIDRLQEIISLPAGKTNNLFADLDTLYTHIFSSLKNVDSALKIIGFKLADPFDKDIDSGLSRILHDVLTLSFDDVKLILGDLSSVIKVIHKPESSPHIWKMNLQHASLGEFLTDQHRSKQHFVDVQPIIAEWVSWILQNNLVHGDRMFWGLLGALEKLESCKSKVLHDALQDVHLGLLLSKPFVQSPTLCPALYKVILQIQTMCQ</sequence>
<dbReference type="Proteomes" id="UP001148786">
    <property type="component" value="Unassembled WGS sequence"/>
</dbReference>
<dbReference type="OrthoDB" id="5967843at2759"/>
<evidence type="ECO:0000256" key="1">
    <source>
        <dbReference type="ARBA" id="ARBA00022737"/>
    </source>
</evidence>
<dbReference type="SUPFAM" id="SSF52540">
    <property type="entry name" value="P-loop containing nucleoside triphosphate hydrolases"/>
    <property type="match status" value="1"/>
</dbReference>
<comment type="caution">
    <text evidence="3">The sequence shown here is derived from an EMBL/GenBank/DDBJ whole genome shotgun (WGS) entry which is preliminary data.</text>
</comment>
<gene>
    <name evidence="3" type="ORF">NLJ89_g11198</name>
</gene>
<keyword evidence="4" id="KW-1185">Reference proteome</keyword>
<evidence type="ECO:0000313" key="4">
    <source>
        <dbReference type="Proteomes" id="UP001148786"/>
    </source>
</evidence>
<reference evidence="3" key="1">
    <citation type="submission" date="2022-07" db="EMBL/GenBank/DDBJ databases">
        <title>Genome Sequence of Agrocybe chaxingu.</title>
        <authorList>
            <person name="Buettner E."/>
        </authorList>
    </citation>
    <scope>NUCLEOTIDE SEQUENCE</scope>
    <source>
        <strain evidence="3">MP-N11</strain>
    </source>
</reference>
<dbReference type="AlphaFoldDB" id="A0A9W8JX83"/>
<evidence type="ECO:0000313" key="3">
    <source>
        <dbReference type="EMBL" id="KAJ3492600.1"/>
    </source>
</evidence>
<dbReference type="InterPro" id="IPR056884">
    <property type="entry name" value="NPHP3-like_N"/>
</dbReference>
<dbReference type="PANTHER" id="PTHR10039:SF14">
    <property type="entry name" value="NACHT DOMAIN-CONTAINING PROTEIN"/>
    <property type="match status" value="1"/>
</dbReference>
<evidence type="ECO:0000259" key="2">
    <source>
        <dbReference type="Pfam" id="PF24883"/>
    </source>
</evidence>
<proteinExistence type="predicted"/>
<feature type="domain" description="Nephrocystin 3-like N-terminal" evidence="2">
    <location>
        <begin position="70"/>
        <end position="234"/>
    </location>
</feature>
<dbReference type="Pfam" id="PF24883">
    <property type="entry name" value="NPHP3_N"/>
    <property type="match status" value="1"/>
</dbReference>
<name>A0A9W8JX83_9AGAR</name>
<organism evidence="3 4">
    <name type="scientific">Agrocybe chaxingu</name>
    <dbReference type="NCBI Taxonomy" id="84603"/>
    <lineage>
        <taxon>Eukaryota</taxon>
        <taxon>Fungi</taxon>
        <taxon>Dikarya</taxon>
        <taxon>Basidiomycota</taxon>
        <taxon>Agaricomycotina</taxon>
        <taxon>Agaricomycetes</taxon>
        <taxon>Agaricomycetidae</taxon>
        <taxon>Agaricales</taxon>
        <taxon>Agaricineae</taxon>
        <taxon>Strophariaceae</taxon>
        <taxon>Agrocybe</taxon>
    </lineage>
</organism>
<dbReference type="EMBL" id="JANKHO010002421">
    <property type="protein sequence ID" value="KAJ3492600.1"/>
    <property type="molecule type" value="Genomic_DNA"/>
</dbReference>
<dbReference type="PANTHER" id="PTHR10039">
    <property type="entry name" value="AMELOGENIN"/>
    <property type="match status" value="1"/>
</dbReference>
<protein>
    <recommendedName>
        <fullName evidence="2">Nephrocystin 3-like N-terminal domain-containing protein</fullName>
    </recommendedName>
</protein>
<dbReference type="InterPro" id="IPR027417">
    <property type="entry name" value="P-loop_NTPase"/>
</dbReference>
<accession>A0A9W8JX83</accession>
<keyword evidence="1" id="KW-0677">Repeat</keyword>